<feature type="compositionally biased region" description="Low complexity" evidence="1">
    <location>
        <begin position="25"/>
        <end position="45"/>
    </location>
</feature>
<dbReference type="RefSeq" id="WP_144842706.1">
    <property type="nucleotide sequence ID" value="NZ_VNJI01000002.1"/>
</dbReference>
<organism evidence="2 3">
    <name type="scientific">Paenibacillus cremeus</name>
    <dbReference type="NCBI Taxonomy" id="2163881"/>
    <lineage>
        <taxon>Bacteria</taxon>
        <taxon>Bacillati</taxon>
        <taxon>Bacillota</taxon>
        <taxon>Bacilli</taxon>
        <taxon>Bacillales</taxon>
        <taxon>Paenibacillaceae</taxon>
        <taxon>Paenibacillus</taxon>
    </lineage>
</organism>
<evidence type="ECO:0000313" key="2">
    <source>
        <dbReference type="EMBL" id="TVY11517.1"/>
    </source>
</evidence>
<dbReference type="AlphaFoldDB" id="A0A559KHA6"/>
<keyword evidence="3" id="KW-1185">Reference proteome</keyword>
<evidence type="ECO:0000313" key="3">
    <source>
        <dbReference type="Proteomes" id="UP000317036"/>
    </source>
</evidence>
<feature type="compositionally biased region" description="Basic and acidic residues" evidence="1">
    <location>
        <begin position="145"/>
        <end position="163"/>
    </location>
</feature>
<dbReference type="Proteomes" id="UP000317036">
    <property type="component" value="Unassembled WGS sequence"/>
</dbReference>
<proteinExistence type="predicted"/>
<feature type="region of interest" description="Disordered" evidence="1">
    <location>
        <begin position="25"/>
        <end position="179"/>
    </location>
</feature>
<name>A0A559KHA6_9BACL</name>
<evidence type="ECO:0000256" key="1">
    <source>
        <dbReference type="SAM" id="MobiDB-lite"/>
    </source>
</evidence>
<protein>
    <submittedName>
        <fullName evidence="2">Uncharacterized protein</fullName>
    </submittedName>
</protein>
<accession>A0A559KHA6</accession>
<reference evidence="2 3" key="1">
    <citation type="submission" date="2019-07" db="EMBL/GenBank/DDBJ databases">
        <authorList>
            <person name="Kim J."/>
        </authorList>
    </citation>
    <scope>NUCLEOTIDE SEQUENCE [LARGE SCALE GENOMIC DNA]</scope>
    <source>
        <strain evidence="2 3">JC52</strain>
    </source>
</reference>
<gene>
    <name evidence="2" type="ORF">FPZ49_02110</name>
</gene>
<dbReference type="EMBL" id="VNJI01000002">
    <property type="protein sequence ID" value="TVY11517.1"/>
    <property type="molecule type" value="Genomic_DNA"/>
</dbReference>
<sequence>MLYGIAVVVIAAVLFLIVYNVKAAKSTPPKTASAPAKTAQSKAPSQAPPEKPATENQAPHGARTEEKAGTHMVSSTSVSPIQAEPESEPAMPKAPIREFSMPDRPLPPRKPQASSRNWEQSDDEYRKALRSFSGMGGSSDASNGEPRDKAGPLTKDNDFREGLRSLTNQDNQEERETSK</sequence>
<comment type="caution">
    <text evidence="2">The sequence shown here is derived from an EMBL/GenBank/DDBJ whole genome shotgun (WGS) entry which is preliminary data.</text>
</comment>